<name>A0A9P1IFX5_9PELO</name>
<sequence>MNFCLLLLIPIFCHAIDELSDDEARAVTVSLIGETFLAPIQDIPKFYQVPYFVGQCNGTTLKLNSAEALKTFIEKERRHHVSHTPEELEKRKAETKRDGEIREKIENLKRDTHVEFDAKSLERLRETIGEVQVDELHFFATFQPEGEKFKIDFGIKYKNGRFVVTSERWEDC</sequence>
<reference evidence="2" key="1">
    <citation type="submission" date="2022-11" db="EMBL/GenBank/DDBJ databases">
        <authorList>
            <person name="Kikuchi T."/>
        </authorList>
    </citation>
    <scope>NUCLEOTIDE SEQUENCE</scope>
    <source>
        <strain evidence="2">PS1010</strain>
    </source>
</reference>
<accession>A0A9P1IFX5</accession>
<protein>
    <submittedName>
        <fullName evidence="2">Uncharacterized protein</fullName>
    </submittedName>
</protein>
<dbReference type="AlphaFoldDB" id="A0A9P1IFX5"/>
<dbReference type="Proteomes" id="UP001152747">
    <property type="component" value="Unassembled WGS sequence"/>
</dbReference>
<evidence type="ECO:0000313" key="2">
    <source>
        <dbReference type="EMBL" id="CAI5443833.1"/>
    </source>
</evidence>
<feature type="signal peptide" evidence="1">
    <location>
        <begin position="1"/>
        <end position="15"/>
    </location>
</feature>
<organism evidence="2 3">
    <name type="scientific">Caenorhabditis angaria</name>
    <dbReference type="NCBI Taxonomy" id="860376"/>
    <lineage>
        <taxon>Eukaryota</taxon>
        <taxon>Metazoa</taxon>
        <taxon>Ecdysozoa</taxon>
        <taxon>Nematoda</taxon>
        <taxon>Chromadorea</taxon>
        <taxon>Rhabditida</taxon>
        <taxon>Rhabditina</taxon>
        <taxon>Rhabditomorpha</taxon>
        <taxon>Rhabditoidea</taxon>
        <taxon>Rhabditidae</taxon>
        <taxon>Peloderinae</taxon>
        <taxon>Caenorhabditis</taxon>
    </lineage>
</organism>
<proteinExistence type="predicted"/>
<feature type="chain" id="PRO_5040424796" evidence="1">
    <location>
        <begin position="16"/>
        <end position="172"/>
    </location>
</feature>
<keyword evidence="1" id="KW-0732">Signal</keyword>
<comment type="caution">
    <text evidence="2">The sequence shown here is derived from an EMBL/GenBank/DDBJ whole genome shotgun (WGS) entry which is preliminary data.</text>
</comment>
<dbReference type="EMBL" id="CANHGI010000002">
    <property type="protein sequence ID" value="CAI5443833.1"/>
    <property type="molecule type" value="Genomic_DNA"/>
</dbReference>
<evidence type="ECO:0000256" key="1">
    <source>
        <dbReference type="SAM" id="SignalP"/>
    </source>
</evidence>
<gene>
    <name evidence="2" type="ORF">CAMP_LOCUS6470</name>
</gene>
<evidence type="ECO:0000313" key="3">
    <source>
        <dbReference type="Proteomes" id="UP001152747"/>
    </source>
</evidence>
<keyword evidence="3" id="KW-1185">Reference proteome</keyword>